<name>A0A699VQZ4_TANCI</name>
<sequence length="88" mass="9583">MLRAQGKILQVDMQGLLNATTVKVKDIWLGNALSLSEKGMLHDLENPAGQVQTIIPHNAAFQTEDLDTYESDCNDLSNAQAVLMANIS</sequence>
<feature type="non-terminal residue" evidence="1">
    <location>
        <position position="88"/>
    </location>
</feature>
<dbReference type="EMBL" id="BKCJ011476923">
    <property type="protein sequence ID" value="GFD36820.1"/>
    <property type="molecule type" value="Genomic_DNA"/>
</dbReference>
<accession>A0A699VQZ4</accession>
<organism evidence="1">
    <name type="scientific">Tanacetum cinerariifolium</name>
    <name type="common">Dalmatian daisy</name>
    <name type="synonym">Chrysanthemum cinerariifolium</name>
    <dbReference type="NCBI Taxonomy" id="118510"/>
    <lineage>
        <taxon>Eukaryota</taxon>
        <taxon>Viridiplantae</taxon>
        <taxon>Streptophyta</taxon>
        <taxon>Embryophyta</taxon>
        <taxon>Tracheophyta</taxon>
        <taxon>Spermatophyta</taxon>
        <taxon>Magnoliopsida</taxon>
        <taxon>eudicotyledons</taxon>
        <taxon>Gunneridae</taxon>
        <taxon>Pentapetalae</taxon>
        <taxon>asterids</taxon>
        <taxon>campanulids</taxon>
        <taxon>Asterales</taxon>
        <taxon>Asteraceae</taxon>
        <taxon>Asteroideae</taxon>
        <taxon>Anthemideae</taxon>
        <taxon>Anthemidinae</taxon>
        <taxon>Tanacetum</taxon>
    </lineage>
</organism>
<reference evidence="1" key="1">
    <citation type="journal article" date="2019" name="Sci. Rep.">
        <title>Draft genome of Tanacetum cinerariifolium, the natural source of mosquito coil.</title>
        <authorList>
            <person name="Yamashiro T."/>
            <person name="Shiraishi A."/>
            <person name="Satake H."/>
            <person name="Nakayama K."/>
        </authorList>
    </citation>
    <scope>NUCLEOTIDE SEQUENCE</scope>
</reference>
<protein>
    <submittedName>
        <fullName evidence="1">Uncharacterized protein</fullName>
    </submittedName>
</protein>
<proteinExistence type="predicted"/>
<evidence type="ECO:0000313" key="1">
    <source>
        <dbReference type="EMBL" id="GFD36820.1"/>
    </source>
</evidence>
<gene>
    <name evidence="1" type="ORF">Tci_908789</name>
</gene>
<dbReference type="AlphaFoldDB" id="A0A699VQZ4"/>
<comment type="caution">
    <text evidence="1">The sequence shown here is derived from an EMBL/GenBank/DDBJ whole genome shotgun (WGS) entry which is preliminary data.</text>
</comment>